<dbReference type="AlphaFoldDB" id="A0A9P0G732"/>
<accession>A0A9P0G732</accession>
<evidence type="ECO:0000256" key="1">
    <source>
        <dbReference type="SAM" id="MobiDB-lite"/>
    </source>
</evidence>
<dbReference type="Proteomes" id="UP001153636">
    <property type="component" value="Chromosome 17"/>
</dbReference>
<reference evidence="2" key="1">
    <citation type="submission" date="2022-01" db="EMBL/GenBank/DDBJ databases">
        <authorList>
            <person name="King R."/>
        </authorList>
    </citation>
    <scope>NUCLEOTIDE SEQUENCE</scope>
</reference>
<protein>
    <submittedName>
        <fullName evidence="2">Uncharacterized protein</fullName>
    </submittedName>
</protein>
<organism evidence="2 3">
    <name type="scientific">Psylliodes chrysocephalus</name>
    <dbReference type="NCBI Taxonomy" id="3402493"/>
    <lineage>
        <taxon>Eukaryota</taxon>
        <taxon>Metazoa</taxon>
        <taxon>Ecdysozoa</taxon>
        <taxon>Arthropoda</taxon>
        <taxon>Hexapoda</taxon>
        <taxon>Insecta</taxon>
        <taxon>Pterygota</taxon>
        <taxon>Neoptera</taxon>
        <taxon>Endopterygota</taxon>
        <taxon>Coleoptera</taxon>
        <taxon>Polyphaga</taxon>
        <taxon>Cucujiformia</taxon>
        <taxon>Chrysomeloidea</taxon>
        <taxon>Chrysomelidae</taxon>
        <taxon>Galerucinae</taxon>
        <taxon>Alticini</taxon>
        <taxon>Psylliodes</taxon>
    </lineage>
</organism>
<dbReference type="OrthoDB" id="6775061at2759"/>
<proteinExistence type="predicted"/>
<name>A0A9P0G732_9CUCU</name>
<gene>
    <name evidence="2" type="ORF">PSYICH_LOCUS5562</name>
</gene>
<evidence type="ECO:0000313" key="2">
    <source>
        <dbReference type="EMBL" id="CAH1104554.1"/>
    </source>
</evidence>
<dbReference type="Gene3D" id="3.30.70.1820">
    <property type="entry name" value="L1 transposable element, RRM domain"/>
    <property type="match status" value="1"/>
</dbReference>
<keyword evidence="3" id="KW-1185">Reference proteome</keyword>
<dbReference type="EMBL" id="OV651829">
    <property type="protein sequence ID" value="CAH1104554.1"/>
    <property type="molecule type" value="Genomic_DNA"/>
</dbReference>
<feature type="compositionally biased region" description="Basic and acidic residues" evidence="1">
    <location>
        <begin position="162"/>
        <end position="172"/>
    </location>
</feature>
<sequence>MNKSKNERRSKKYNLIIYNLAGKNILETVIELFNQKLVVSCVENDIRDAYRLNSGDTPDKPKPIIIEFTNSRIKSKILSHAKNLKGTGIYISLDYTSEDYQKKKLLFHHQKLARQQGRTASIRGNSLIIDGTPYDVEELQDDLTRLPRSDSTSSNSSTSKTKTHDLDIEKTQKKTQIVYRGLRSQK</sequence>
<feature type="compositionally biased region" description="Low complexity" evidence="1">
    <location>
        <begin position="149"/>
        <end position="160"/>
    </location>
</feature>
<feature type="region of interest" description="Disordered" evidence="1">
    <location>
        <begin position="144"/>
        <end position="172"/>
    </location>
</feature>
<evidence type="ECO:0000313" key="3">
    <source>
        <dbReference type="Proteomes" id="UP001153636"/>
    </source>
</evidence>